<evidence type="ECO:0000256" key="1">
    <source>
        <dbReference type="ARBA" id="ARBA00004173"/>
    </source>
</evidence>
<sequence>MAAPEVLGLSKPFVDPADAKVDIVFVHGLNGGRESTWTHEPSHVFWPKDLLPKACPEARILAFGYSSGWVRFFGSVGTQGISQTTIGDHSAALLGDLAKLRDRTESNEQPLIFVAHSLGGLVVANALSSPHGDNIGAQSVVKATRGVLFFGTPFEGSNKARWGGIVETFLKVFTETNPKNIETLKEHSDSLVAINHNFAKFLMSRAKSQKEHSVEVANFFEELSLKIGRKSVGRIVTQDSATIVGVDPIGIEADHISMCKFEDEERRGYVRASEQLQGWIKRLPPEPKQEKRKLIAKSFRYFKGTSLTVKSTTTVAL</sequence>
<dbReference type="PANTHER" id="PTHR48182">
    <property type="entry name" value="PROTEIN SERAC1"/>
    <property type="match status" value="1"/>
</dbReference>
<dbReference type="GO" id="GO:0016020">
    <property type="term" value="C:membrane"/>
    <property type="evidence" value="ECO:0007669"/>
    <property type="project" value="UniProtKB-SubCell"/>
</dbReference>
<evidence type="ECO:0000313" key="9">
    <source>
        <dbReference type="RefSeq" id="XP_033574610.1"/>
    </source>
</evidence>
<accession>A0A6A6YFP9</accession>
<dbReference type="SUPFAM" id="SSF53474">
    <property type="entry name" value="alpha/beta-Hydrolases"/>
    <property type="match status" value="1"/>
</dbReference>
<evidence type="ECO:0000313" key="7">
    <source>
        <dbReference type="EMBL" id="KAF2807646.1"/>
    </source>
</evidence>
<name>A0A6A6YFP9_9PEZI</name>
<dbReference type="Gene3D" id="3.40.50.1820">
    <property type="entry name" value="alpha/beta hydrolase"/>
    <property type="match status" value="1"/>
</dbReference>
<proteinExistence type="predicted"/>
<dbReference type="RefSeq" id="XP_033574610.1">
    <property type="nucleotide sequence ID" value="XM_033722975.1"/>
</dbReference>
<protein>
    <recommendedName>
        <fullName evidence="10">AB hydrolase-1 domain-containing protein</fullName>
    </recommendedName>
</protein>
<organism evidence="7">
    <name type="scientific">Mytilinidion resinicola</name>
    <dbReference type="NCBI Taxonomy" id="574789"/>
    <lineage>
        <taxon>Eukaryota</taxon>
        <taxon>Fungi</taxon>
        <taxon>Dikarya</taxon>
        <taxon>Ascomycota</taxon>
        <taxon>Pezizomycotina</taxon>
        <taxon>Dothideomycetes</taxon>
        <taxon>Pleosporomycetidae</taxon>
        <taxon>Mytilinidiales</taxon>
        <taxon>Mytilinidiaceae</taxon>
        <taxon>Mytilinidion</taxon>
    </lineage>
</organism>
<dbReference type="EMBL" id="MU003704">
    <property type="protein sequence ID" value="KAF2807646.1"/>
    <property type="molecule type" value="Genomic_DNA"/>
</dbReference>
<dbReference type="InterPro" id="IPR029058">
    <property type="entry name" value="AB_hydrolase_fold"/>
</dbReference>
<evidence type="ECO:0000256" key="2">
    <source>
        <dbReference type="ARBA" id="ARBA00004240"/>
    </source>
</evidence>
<evidence type="ECO:0000256" key="5">
    <source>
        <dbReference type="ARBA" id="ARBA00023128"/>
    </source>
</evidence>
<dbReference type="GeneID" id="54463868"/>
<reference evidence="9" key="3">
    <citation type="submission" date="2025-04" db="UniProtKB">
        <authorList>
            <consortium name="RefSeq"/>
        </authorList>
    </citation>
    <scope>IDENTIFICATION</scope>
    <source>
        <strain evidence="9">CBS 304.34</strain>
    </source>
</reference>
<dbReference type="GO" id="GO:0005739">
    <property type="term" value="C:mitochondrion"/>
    <property type="evidence" value="ECO:0007669"/>
    <property type="project" value="UniProtKB-SubCell"/>
</dbReference>
<comment type="subcellular location">
    <subcellularLocation>
        <location evidence="2">Endoplasmic reticulum</location>
    </subcellularLocation>
    <subcellularLocation>
        <location evidence="3">Membrane</location>
    </subcellularLocation>
    <subcellularLocation>
        <location evidence="1">Mitochondrion</location>
    </subcellularLocation>
</comment>
<dbReference type="PANTHER" id="PTHR48182:SF2">
    <property type="entry name" value="PROTEIN SERAC1"/>
    <property type="match status" value="1"/>
</dbReference>
<dbReference type="OrthoDB" id="427518at2759"/>
<dbReference type="InterPro" id="IPR052374">
    <property type="entry name" value="SERAC1"/>
</dbReference>
<gene>
    <name evidence="7 9" type="ORF">BDZ99DRAFT_489297</name>
</gene>
<dbReference type="Proteomes" id="UP000504636">
    <property type="component" value="Unplaced"/>
</dbReference>
<keyword evidence="8" id="KW-1185">Reference proteome</keyword>
<reference evidence="9" key="2">
    <citation type="submission" date="2020-04" db="EMBL/GenBank/DDBJ databases">
        <authorList>
            <consortium name="NCBI Genome Project"/>
        </authorList>
    </citation>
    <scope>NUCLEOTIDE SEQUENCE</scope>
    <source>
        <strain evidence="9">CBS 304.34</strain>
    </source>
</reference>
<reference evidence="7 9" key="1">
    <citation type="journal article" date="2020" name="Stud. Mycol.">
        <title>101 Dothideomycetes genomes: a test case for predicting lifestyles and emergence of pathogens.</title>
        <authorList>
            <person name="Haridas S."/>
            <person name="Albert R."/>
            <person name="Binder M."/>
            <person name="Bloem J."/>
            <person name="Labutti K."/>
            <person name="Salamov A."/>
            <person name="Andreopoulos B."/>
            <person name="Baker S."/>
            <person name="Barry K."/>
            <person name="Bills G."/>
            <person name="Bluhm B."/>
            <person name="Cannon C."/>
            <person name="Castanera R."/>
            <person name="Culley D."/>
            <person name="Daum C."/>
            <person name="Ezra D."/>
            <person name="Gonzalez J."/>
            <person name="Henrissat B."/>
            <person name="Kuo A."/>
            <person name="Liang C."/>
            <person name="Lipzen A."/>
            <person name="Lutzoni F."/>
            <person name="Magnuson J."/>
            <person name="Mondo S."/>
            <person name="Nolan M."/>
            <person name="Ohm R."/>
            <person name="Pangilinan J."/>
            <person name="Park H.-J."/>
            <person name="Ramirez L."/>
            <person name="Alfaro M."/>
            <person name="Sun H."/>
            <person name="Tritt A."/>
            <person name="Yoshinaga Y."/>
            <person name="Zwiers L.-H."/>
            <person name="Turgeon B."/>
            <person name="Goodwin S."/>
            <person name="Spatafora J."/>
            <person name="Crous P."/>
            <person name="Grigoriev I."/>
        </authorList>
    </citation>
    <scope>NUCLEOTIDE SEQUENCE</scope>
    <source>
        <strain evidence="7 9">CBS 304.34</strain>
    </source>
</reference>
<evidence type="ECO:0000256" key="3">
    <source>
        <dbReference type="ARBA" id="ARBA00004370"/>
    </source>
</evidence>
<evidence type="ECO:0000313" key="8">
    <source>
        <dbReference type="Proteomes" id="UP000504636"/>
    </source>
</evidence>
<evidence type="ECO:0000256" key="6">
    <source>
        <dbReference type="ARBA" id="ARBA00023136"/>
    </source>
</evidence>
<evidence type="ECO:0000256" key="4">
    <source>
        <dbReference type="ARBA" id="ARBA00022824"/>
    </source>
</evidence>
<keyword evidence="6" id="KW-0472">Membrane</keyword>
<dbReference type="AlphaFoldDB" id="A0A6A6YFP9"/>
<evidence type="ECO:0008006" key="10">
    <source>
        <dbReference type="Google" id="ProtNLM"/>
    </source>
</evidence>
<keyword evidence="4" id="KW-0256">Endoplasmic reticulum</keyword>
<keyword evidence="5" id="KW-0496">Mitochondrion</keyword>
<dbReference type="GO" id="GO:0005783">
    <property type="term" value="C:endoplasmic reticulum"/>
    <property type="evidence" value="ECO:0007669"/>
    <property type="project" value="UniProtKB-SubCell"/>
</dbReference>